<accession>A0A0D7EBG4</accession>
<comment type="caution">
    <text evidence="1">The sequence shown here is derived from an EMBL/GenBank/DDBJ whole genome shotgun (WGS) entry which is preliminary data.</text>
</comment>
<sequence>MARNNLNNARHLVSTIGTGDITFGSVPISWQGFAAAGAVDGDTIPYELREGDDWENGYLTIGGSVTTGTRNVVESSNGGSPLSLTGTAVISCVPLATSLDDDVVSFVRAQSADSTAKGIAQTNIGMTTVGKGLATATDAAAARSTLGVDTASTTKTGAYTIVAADYGAIIECSGTFTVGLTAAATLGDGFKTTVFNSGTGIVTLDPDASETIGLKTTIPLGPGSSVEIKCDGTKFSIIGGPVPIYGSWTGTVGAAAGAVGSASVFGNYTLTGNKVDWSAVVSIAAIGTASGFISFTLPPGLAPNSAYSGYGREGAVNGHTPSIQVAPSASFFQNYDGSFFGAAGYSVSMGGTYYI</sequence>
<reference evidence="1 2" key="1">
    <citation type="submission" date="2014-11" db="EMBL/GenBank/DDBJ databases">
        <title>Genomics and ecophysiology of heterotrophic nitrogen fixing bacteria isolated from estuarine surface water.</title>
        <authorList>
            <person name="Bentzon-Tilia M."/>
            <person name="Severin I."/>
            <person name="Hansen L.H."/>
            <person name="Riemann L."/>
        </authorList>
    </citation>
    <scope>NUCLEOTIDE SEQUENCE [LARGE SCALE GENOMIC DNA]</scope>
    <source>
        <strain evidence="1 2">BAL398</strain>
    </source>
</reference>
<dbReference type="OrthoDB" id="8141491at2"/>
<dbReference type="Proteomes" id="UP000032515">
    <property type="component" value="Unassembled WGS sequence"/>
</dbReference>
<dbReference type="RefSeq" id="WP_044416110.1">
    <property type="nucleotide sequence ID" value="NZ_JXXE01000514.1"/>
</dbReference>
<evidence type="ECO:0000313" key="1">
    <source>
        <dbReference type="EMBL" id="KIZ38068.1"/>
    </source>
</evidence>
<name>A0A0D7EBG4_RHOPL</name>
<dbReference type="PATRIC" id="fig|1076.23.peg.5530"/>
<proteinExistence type="predicted"/>
<protein>
    <submittedName>
        <fullName evidence="1">Uncharacterized protein</fullName>
    </submittedName>
</protein>
<dbReference type="EMBL" id="JXXE01000514">
    <property type="protein sequence ID" value="KIZ38068.1"/>
    <property type="molecule type" value="Genomic_DNA"/>
</dbReference>
<organism evidence="1 2">
    <name type="scientific">Rhodopseudomonas palustris</name>
    <dbReference type="NCBI Taxonomy" id="1076"/>
    <lineage>
        <taxon>Bacteria</taxon>
        <taxon>Pseudomonadati</taxon>
        <taxon>Pseudomonadota</taxon>
        <taxon>Alphaproteobacteria</taxon>
        <taxon>Hyphomicrobiales</taxon>
        <taxon>Nitrobacteraceae</taxon>
        <taxon>Rhodopseudomonas</taxon>
    </lineage>
</organism>
<gene>
    <name evidence="1" type="ORF">OO17_23150</name>
</gene>
<evidence type="ECO:0000313" key="2">
    <source>
        <dbReference type="Proteomes" id="UP000032515"/>
    </source>
</evidence>
<dbReference type="AlphaFoldDB" id="A0A0D7EBG4"/>